<dbReference type="AlphaFoldDB" id="A0A2N5EBB4"/>
<evidence type="ECO:0000256" key="1">
    <source>
        <dbReference type="ARBA" id="ARBA00004561"/>
    </source>
</evidence>
<feature type="signal peptide" evidence="5">
    <location>
        <begin position="1"/>
        <end position="31"/>
    </location>
</feature>
<dbReference type="GO" id="GO:0009289">
    <property type="term" value="C:pilus"/>
    <property type="evidence" value="ECO:0007669"/>
    <property type="project" value="UniProtKB-SubCell"/>
</dbReference>
<proteinExistence type="inferred from homology"/>
<dbReference type="Proteomes" id="UP000234503">
    <property type="component" value="Unassembled WGS sequence"/>
</dbReference>
<dbReference type="EMBL" id="PJZH01000002">
    <property type="protein sequence ID" value="PLR39428.1"/>
    <property type="molecule type" value="Genomic_DNA"/>
</dbReference>
<dbReference type="InterPro" id="IPR050263">
    <property type="entry name" value="Bact_Fimbrial_Adh_Pro"/>
</dbReference>
<keyword evidence="4" id="KW-0281">Fimbrium</keyword>
<feature type="chain" id="PRO_5014691449" description="Fimbrial-type adhesion domain-containing protein" evidence="5">
    <location>
        <begin position="32"/>
        <end position="359"/>
    </location>
</feature>
<keyword evidence="3 5" id="KW-0732">Signal</keyword>
<gene>
    <name evidence="7" type="ORF">CYR32_04240</name>
</gene>
<feature type="domain" description="Fimbrial-type adhesion" evidence="6">
    <location>
        <begin position="220"/>
        <end position="359"/>
    </location>
</feature>
<dbReference type="InterPro" id="IPR000259">
    <property type="entry name" value="Adhesion_dom_fimbrial"/>
</dbReference>
<dbReference type="GO" id="GO:0043709">
    <property type="term" value="P:cell adhesion involved in single-species biofilm formation"/>
    <property type="evidence" value="ECO:0007669"/>
    <property type="project" value="TreeGrafter"/>
</dbReference>
<evidence type="ECO:0000256" key="3">
    <source>
        <dbReference type="ARBA" id="ARBA00022729"/>
    </source>
</evidence>
<keyword evidence="8" id="KW-1185">Reference proteome</keyword>
<evidence type="ECO:0000313" key="8">
    <source>
        <dbReference type="Proteomes" id="UP000234503"/>
    </source>
</evidence>
<sequence length="359" mass="37790">MTKRKRAMTNRFTCRACLLALLPLLAPAAFAARECNFKKAASVILNAGTINPLPVTGTVSEPKLLLKDLVAYDGTDIQSGCSNGPDGQNLHARTNQQDVKGLPGVDGVQFKTNIPGIIYNVHIKPVTTSEVDGYLPPSGDWQQVVAMSGNMDSEGGPLDGTKWRVYIDIYQDADYRGNNGNTLVHPLYSTKLGDYRLGGAGPLITINSSTGSFGIPINTPTCTSAVTSVSNNTVDFGDINIGDAAGGRVPEKPFSITLSGCSLLNGVTTRLTTALVNGGGNMIANSLTGQNVAAGVGVQIRDNYSNTLRPNDANSTAKMTNLAMPGTVKLDFTAQLREDGSPVKPGAFEATGTFNITYQ</sequence>
<evidence type="ECO:0000256" key="4">
    <source>
        <dbReference type="ARBA" id="ARBA00023263"/>
    </source>
</evidence>
<accession>A0A2N5EBB4</accession>
<dbReference type="PANTHER" id="PTHR33420:SF12">
    <property type="entry name" value="FIMBRIN-LIKE PROTEIN FIMI-RELATED"/>
    <property type="match status" value="1"/>
</dbReference>
<dbReference type="InterPro" id="IPR008966">
    <property type="entry name" value="Adhesion_dom_sf"/>
</dbReference>
<evidence type="ECO:0000259" key="6">
    <source>
        <dbReference type="Pfam" id="PF00419"/>
    </source>
</evidence>
<protein>
    <recommendedName>
        <fullName evidence="6">Fimbrial-type adhesion domain-containing protein</fullName>
    </recommendedName>
</protein>
<comment type="subcellular location">
    <subcellularLocation>
        <location evidence="1">Fimbrium</location>
    </subcellularLocation>
</comment>
<comment type="similarity">
    <text evidence="2">Belongs to the fimbrial protein family.</text>
</comment>
<dbReference type="OrthoDB" id="6504508at2"/>
<comment type="caution">
    <text evidence="7">The sequence shown here is derived from an EMBL/GenBank/DDBJ whole genome shotgun (WGS) entry which is preliminary data.</text>
</comment>
<evidence type="ECO:0000256" key="5">
    <source>
        <dbReference type="SAM" id="SignalP"/>
    </source>
</evidence>
<dbReference type="PANTHER" id="PTHR33420">
    <property type="entry name" value="FIMBRIAL SUBUNIT ELFA-RELATED"/>
    <property type="match status" value="1"/>
</dbReference>
<organism evidence="7 8">
    <name type="scientific">Chimaeribacter coloradensis</name>
    <dbReference type="NCBI Taxonomy" id="2060068"/>
    <lineage>
        <taxon>Bacteria</taxon>
        <taxon>Pseudomonadati</taxon>
        <taxon>Pseudomonadota</taxon>
        <taxon>Gammaproteobacteria</taxon>
        <taxon>Enterobacterales</taxon>
        <taxon>Yersiniaceae</taxon>
        <taxon>Chimaeribacter</taxon>
    </lineage>
</organism>
<dbReference type="Pfam" id="PF00419">
    <property type="entry name" value="Fimbrial"/>
    <property type="match status" value="1"/>
</dbReference>
<reference evidence="7 8" key="1">
    <citation type="submission" date="2017-12" db="EMBL/GenBank/DDBJ databases">
        <title>Characterization of six clinical isolates of Enterochimera gen. nov., a novel genus of the Yersiniaciae family and the three species Enterochimera arupensis sp. nov., Enterochimera coloradensis sp. nov, and Enterochimera californica sp. nov.</title>
        <authorList>
            <person name="Rossi A."/>
            <person name="Fisher M."/>
        </authorList>
    </citation>
    <scope>NUCLEOTIDE SEQUENCE [LARGE SCALE GENOMIC DNA]</scope>
    <source>
        <strain evidence="8">2016-Iso4</strain>
    </source>
</reference>
<dbReference type="Gene3D" id="2.60.40.1090">
    <property type="entry name" value="Fimbrial-type adhesion domain"/>
    <property type="match status" value="1"/>
</dbReference>
<name>A0A2N5EBB4_9GAMM</name>
<dbReference type="SUPFAM" id="SSF49401">
    <property type="entry name" value="Bacterial adhesins"/>
    <property type="match status" value="1"/>
</dbReference>
<evidence type="ECO:0000256" key="2">
    <source>
        <dbReference type="ARBA" id="ARBA00006671"/>
    </source>
</evidence>
<dbReference type="InterPro" id="IPR036937">
    <property type="entry name" value="Adhesion_dom_fimbrial_sf"/>
</dbReference>
<evidence type="ECO:0000313" key="7">
    <source>
        <dbReference type="EMBL" id="PLR39428.1"/>
    </source>
</evidence>